<feature type="transmembrane region" description="Helical" evidence="5">
    <location>
        <begin position="75"/>
        <end position="91"/>
    </location>
</feature>
<dbReference type="GO" id="GO:0005886">
    <property type="term" value="C:plasma membrane"/>
    <property type="evidence" value="ECO:0007669"/>
    <property type="project" value="TreeGrafter"/>
</dbReference>
<evidence type="ECO:0000313" key="8">
    <source>
        <dbReference type="Proteomes" id="UP000199427"/>
    </source>
</evidence>
<dbReference type="AlphaFoldDB" id="A0A1H9BZ86"/>
<feature type="transmembrane region" description="Helical" evidence="5">
    <location>
        <begin position="38"/>
        <end position="55"/>
    </location>
</feature>
<keyword evidence="2 5" id="KW-0812">Transmembrane</keyword>
<reference evidence="7 8" key="1">
    <citation type="submission" date="2016-10" db="EMBL/GenBank/DDBJ databases">
        <authorList>
            <person name="de Groot N.N."/>
        </authorList>
    </citation>
    <scope>NUCLEOTIDE SEQUENCE [LARGE SCALE GENOMIC DNA]</scope>
    <source>
        <strain evidence="7 8">DSM 21633</strain>
    </source>
</reference>
<feature type="transmembrane region" description="Helical" evidence="5">
    <location>
        <begin position="251"/>
        <end position="269"/>
    </location>
</feature>
<organism evidence="7 8">
    <name type="scientific">Piscibacillus halophilus</name>
    <dbReference type="NCBI Taxonomy" id="571933"/>
    <lineage>
        <taxon>Bacteria</taxon>
        <taxon>Bacillati</taxon>
        <taxon>Bacillota</taxon>
        <taxon>Bacilli</taxon>
        <taxon>Bacillales</taxon>
        <taxon>Bacillaceae</taxon>
        <taxon>Piscibacillus</taxon>
    </lineage>
</organism>
<evidence type="ECO:0000256" key="5">
    <source>
        <dbReference type="SAM" id="Phobius"/>
    </source>
</evidence>
<sequence length="275" mass="32398">MSAFEGLRIFELIVILYGLSLIMYFYDFVKQDRKANQLAFWLLLLVWILQTIFLFREIYMTRTLPILSITEGLYFYAWLILLVSIVVNYFYKVDFLVFVINLIGFIIMLIFLVSHLNSQDTTFSTQFIGELLLFHIVLAFLSYTLFTISFAFSVLYLLQFKMLKEKKWGRTLKRLGRLGQMEELSFLMMIISTPLLLISLILGVIWAYVANDLFYWIDPKTIGSFIVIIIYGFMIYRKVVNKTVGKDMANANTIAFSILFLNYFLFSFLSNFHFN</sequence>
<dbReference type="GO" id="GO:0020037">
    <property type="term" value="F:heme binding"/>
    <property type="evidence" value="ECO:0007669"/>
    <property type="project" value="InterPro"/>
</dbReference>
<evidence type="ECO:0000313" key="7">
    <source>
        <dbReference type="EMBL" id="SEP94174.1"/>
    </source>
</evidence>
<feature type="transmembrane region" description="Helical" evidence="5">
    <location>
        <begin position="6"/>
        <end position="26"/>
    </location>
</feature>
<protein>
    <submittedName>
        <fullName evidence="7">HemX protein</fullName>
    </submittedName>
</protein>
<gene>
    <name evidence="7" type="ORF">SAMN05216362_104135</name>
</gene>
<keyword evidence="3 5" id="KW-1133">Transmembrane helix</keyword>
<feature type="transmembrane region" description="Helical" evidence="5">
    <location>
        <begin position="221"/>
        <end position="239"/>
    </location>
</feature>
<evidence type="ECO:0000256" key="4">
    <source>
        <dbReference type="ARBA" id="ARBA00023136"/>
    </source>
</evidence>
<dbReference type="PANTHER" id="PTHR30071:SF15">
    <property type="entry name" value="PROTEIN HEMX"/>
    <property type="match status" value="1"/>
</dbReference>
<dbReference type="InterPro" id="IPR002541">
    <property type="entry name" value="Cyt_c_assembly"/>
</dbReference>
<evidence type="ECO:0000256" key="3">
    <source>
        <dbReference type="ARBA" id="ARBA00022989"/>
    </source>
</evidence>
<dbReference type="InterPro" id="IPR045062">
    <property type="entry name" value="Cyt_c_biogenesis_CcsA/CcmC"/>
</dbReference>
<dbReference type="OrthoDB" id="2417400at2"/>
<proteinExistence type="predicted"/>
<comment type="subcellular location">
    <subcellularLocation>
        <location evidence="1">Membrane</location>
        <topology evidence="1">Multi-pass membrane protein</topology>
    </subcellularLocation>
</comment>
<evidence type="ECO:0000256" key="1">
    <source>
        <dbReference type="ARBA" id="ARBA00004141"/>
    </source>
</evidence>
<feature type="domain" description="Cytochrome c assembly protein" evidence="6">
    <location>
        <begin position="69"/>
        <end position="270"/>
    </location>
</feature>
<dbReference type="STRING" id="571933.SAMN05216362_104135"/>
<feature type="transmembrane region" description="Helical" evidence="5">
    <location>
        <begin position="98"/>
        <end position="116"/>
    </location>
</feature>
<dbReference type="PANTHER" id="PTHR30071">
    <property type="entry name" value="HEME EXPORTER PROTEIN C"/>
    <property type="match status" value="1"/>
</dbReference>
<evidence type="ECO:0000256" key="2">
    <source>
        <dbReference type="ARBA" id="ARBA00022692"/>
    </source>
</evidence>
<feature type="transmembrane region" description="Helical" evidence="5">
    <location>
        <begin position="136"/>
        <end position="158"/>
    </location>
</feature>
<dbReference type="RefSeq" id="WP_091772720.1">
    <property type="nucleotide sequence ID" value="NZ_FOES01000004.1"/>
</dbReference>
<evidence type="ECO:0000259" key="6">
    <source>
        <dbReference type="Pfam" id="PF01578"/>
    </source>
</evidence>
<keyword evidence="8" id="KW-1185">Reference proteome</keyword>
<name>A0A1H9BZ86_9BACI</name>
<dbReference type="Pfam" id="PF01578">
    <property type="entry name" value="Cytochrom_C_asm"/>
    <property type="match status" value="1"/>
</dbReference>
<dbReference type="EMBL" id="FOES01000004">
    <property type="protein sequence ID" value="SEP94174.1"/>
    <property type="molecule type" value="Genomic_DNA"/>
</dbReference>
<accession>A0A1H9BZ86</accession>
<dbReference type="Proteomes" id="UP000199427">
    <property type="component" value="Unassembled WGS sequence"/>
</dbReference>
<keyword evidence="4 5" id="KW-0472">Membrane</keyword>
<dbReference type="GO" id="GO:0017004">
    <property type="term" value="P:cytochrome complex assembly"/>
    <property type="evidence" value="ECO:0007669"/>
    <property type="project" value="InterPro"/>
</dbReference>
<feature type="transmembrane region" description="Helical" evidence="5">
    <location>
        <begin position="184"/>
        <end position="209"/>
    </location>
</feature>